<dbReference type="InterPro" id="IPR011993">
    <property type="entry name" value="PH-like_dom_sf"/>
</dbReference>
<comment type="caution">
    <text evidence="1">The sequence shown here is derived from an EMBL/GenBank/DDBJ whole genome shotgun (WGS) entry which is preliminary data.</text>
</comment>
<sequence length="244" mass="26240">MNVPFNPATAPIASTTYDSRAATTGLHAQPALYSTSAVPNNYGTYYQYEKAPKTVISGSHQGAQVSQTQVPQKRQGFFGKVESILHRGAEQLGVGTDTQSRWAMFGINEPLFAEFPCKVANGTTYNRGYGFVSANHFAFSSFTDGQGQAIKFLIPLSQIAHINQAQRVKSTAQGGLVFAPITSAAMRPNALQLITKDNQLHQIFGLKQTDNVYNVLRHSMATQQGAYPAAATGYPAAAAPTHLV</sequence>
<evidence type="ECO:0000313" key="2">
    <source>
        <dbReference type="Proteomes" id="UP000241769"/>
    </source>
</evidence>
<name>A0A2P6NEA5_9EUKA</name>
<gene>
    <name evidence="1" type="ORF">PROFUN_06292</name>
</gene>
<dbReference type="EMBL" id="MDYQ01000107">
    <property type="protein sequence ID" value="PRP82280.1"/>
    <property type="molecule type" value="Genomic_DNA"/>
</dbReference>
<organism evidence="1 2">
    <name type="scientific">Planoprotostelium fungivorum</name>
    <dbReference type="NCBI Taxonomy" id="1890364"/>
    <lineage>
        <taxon>Eukaryota</taxon>
        <taxon>Amoebozoa</taxon>
        <taxon>Evosea</taxon>
        <taxon>Variosea</taxon>
        <taxon>Cavosteliida</taxon>
        <taxon>Cavosteliaceae</taxon>
        <taxon>Planoprotostelium</taxon>
    </lineage>
</organism>
<accession>A0A2P6NEA5</accession>
<reference evidence="1 2" key="1">
    <citation type="journal article" date="2018" name="Genome Biol. Evol.">
        <title>Multiple Roots of Fruiting Body Formation in Amoebozoa.</title>
        <authorList>
            <person name="Hillmann F."/>
            <person name="Forbes G."/>
            <person name="Novohradska S."/>
            <person name="Ferling I."/>
            <person name="Riege K."/>
            <person name="Groth M."/>
            <person name="Westermann M."/>
            <person name="Marz M."/>
            <person name="Spaller T."/>
            <person name="Winckler T."/>
            <person name="Schaap P."/>
            <person name="Glockner G."/>
        </authorList>
    </citation>
    <scope>NUCLEOTIDE SEQUENCE [LARGE SCALE GENOMIC DNA]</scope>
    <source>
        <strain evidence="1 2">Jena</strain>
    </source>
</reference>
<dbReference type="AlphaFoldDB" id="A0A2P6NEA5"/>
<proteinExistence type="predicted"/>
<dbReference type="Proteomes" id="UP000241769">
    <property type="component" value="Unassembled WGS sequence"/>
</dbReference>
<protein>
    <submittedName>
        <fullName evidence="1">Uncharacterized protein</fullName>
    </submittedName>
</protein>
<evidence type="ECO:0000313" key="1">
    <source>
        <dbReference type="EMBL" id="PRP82280.1"/>
    </source>
</evidence>
<dbReference type="Gene3D" id="2.30.29.30">
    <property type="entry name" value="Pleckstrin-homology domain (PH domain)/Phosphotyrosine-binding domain (PTB)"/>
    <property type="match status" value="1"/>
</dbReference>
<keyword evidence="2" id="KW-1185">Reference proteome</keyword>
<dbReference type="InParanoid" id="A0A2P6NEA5"/>